<sequence length="427" mass="49845">MDCFANDREALNDFAKYYNNTFLSDISISVGDKIFAAHRIILAKNSDVFAQMLSEKWNGDKKELELIEEPACQQAFDAFLRFLYCNHIFLQAENALPLLILADKYNVTSLRNACIDYAINKILPDLSMKDLFHVWFSYATKTYHERLMRACIKVLAWHFEDMIMSEEWEKEWLSMDQDQLIELLKSNDLVLPNEFGLWKAIHKWLMAPSHPERNGSDISALLAAILPLIKFSFMTAEELILVERSPLVESHQELFQPQILLAYKFQALSLASRANCKEFSGSQFILRNYTDVRWDKRVTIPVSDLVYEKVTSYIYNLTTRSSTYPMTPWNWKLKMGSQLLMNSRDKVRIYLIADDIDQPRCIEYLIQIINDKQVLRSFTCKKNFSKARYSTDIEIQKELDLIELLGDNSLLVVNNELHLQITLRPID</sequence>
<evidence type="ECO:0000313" key="2">
    <source>
        <dbReference type="EMBL" id="VDM97047.1"/>
    </source>
</evidence>
<gene>
    <name evidence="2" type="ORF">TCLT_LOCUS1545</name>
</gene>
<protein>
    <submittedName>
        <fullName evidence="4">BTB domain-containing protein</fullName>
    </submittedName>
</protein>
<dbReference type="WBParaSite" id="TCLT_0000154101-mRNA-1">
    <property type="protein sequence ID" value="TCLT_0000154101-mRNA-1"/>
    <property type="gene ID" value="TCLT_0000154101"/>
</dbReference>
<evidence type="ECO:0000259" key="1">
    <source>
        <dbReference type="PROSITE" id="PS50097"/>
    </source>
</evidence>
<dbReference type="EMBL" id="UYYF01000208">
    <property type="protein sequence ID" value="VDM97047.1"/>
    <property type="molecule type" value="Genomic_DNA"/>
</dbReference>
<dbReference type="STRING" id="103827.A0A0N5CN00"/>
<reference evidence="4" key="1">
    <citation type="submission" date="2017-02" db="UniProtKB">
        <authorList>
            <consortium name="WormBaseParasite"/>
        </authorList>
    </citation>
    <scope>IDENTIFICATION</scope>
</reference>
<dbReference type="PANTHER" id="PTHR24410">
    <property type="entry name" value="HL07962P-RELATED"/>
    <property type="match status" value="1"/>
</dbReference>
<dbReference type="Pfam" id="PF00651">
    <property type="entry name" value="BTB"/>
    <property type="match status" value="1"/>
</dbReference>
<reference evidence="2 3" key="2">
    <citation type="submission" date="2018-11" db="EMBL/GenBank/DDBJ databases">
        <authorList>
            <consortium name="Pathogen Informatics"/>
        </authorList>
    </citation>
    <scope>NUCLEOTIDE SEQUENCE [LARGE SCALE GENOMIC DNA]</scope>
</reference>
<dbReference type="InterPro" id="IPR051481">
    <property type="entry name" value="BTB-POZ/Galectin-3-binding"/>
</dbReference>
<dbReference type="PROSITE" id="PS50097">
    <property type="entry name" value="BTB"/>
    <property type="match status" value="1"/>
</dbReference>
<dbReference type="Pfam" id="PF07707">
    <property type="entry name" value="BACK"/>
    <property type="match status" value="1"/>
</dbReference>
<dbReference type="SUPFAM" id="SSF54695">
    <property type="entry name" value="POZ domain"/>
    <property type="match status" value="1"/>
</dbReference>
<dbReference type="CDD" id="cd18493">
    <property type="entry name" value="BACK_BTBD17"/>
    <property type="match status" value="1"/>
</dbReference>
<dbReference type="PANTHER" id="PTHR24410:SF47">
    <property type="entry name" value="BTB DOMAIN-CONTAINING PROTEIN"/>
    <property type="match status" value="1"/>
</dbReference>
<proteinExistence type="predicted"/>
<dbReference type="SMART" id="SM00225">
    <property type="entry name" value="BTB"/>
    <property type="match status" value="1"/>
</dbReference>
<feature type="domain" description="BTB" evidence="1">
    <location>
        <begin position="24"/>
        <end position="92"/>
    </location>
</feature>
<dbReference type="AlphaFoldDB" id="A0A0N5CN00"/>
<dbReference type="Gene3D" id="1.25.40.420">
    <property type="match status" value="1"/>
</dbReference>
<evidence type="ECO:0000313" key="4">
    <source>
        <dbReference type="WBParaSite" id="TCLT_0000154101-mRNA-1"/>
    </source>
</evidence>
<dbReference type="CDD" id="cd18292">
    <property type="entry name" value="BTB_POZ_BTBD17"/>
    <property type="match status" value="1"/>
</dbReference>
<dbReference type="OrthoDB" id="2359033at2759"/>
<dbReference type="InterPro" id="IPR011333">
    <property type="entry name" value="SKP1/BTB/POZ_sf"/>
</dbReference>
<dbReference type="SMART" id="SM00875">
    <property type="entry name" value="BACK"/>
    <property type="match status" value="1"/>
</dbReference>
<evidence type="ECO:0000313" key="3">
    <source>
        <dbReference type="Proteomes" id="UP000276776"/>
    </source>
</evidence>
<dbReference type="InterPro" id="IPR000210">
    <property type="entry name" value="BTB/POZ_dom"/>
</dbReference>
<keyword evidence="3" id="KW-1185">Reference proteome</keyword>
<dbReference type="OMA" id="EWEKEWL"/>
<accession>A0A0N5CN00</accession>
<dbReference type="Gene3D" id="3.30.710.10">
    <property type="entry name" value="Potassium Channel Kv1.1, Chain A"/>
    <property type="match status" value="1"/>
</dbReference>
<organism evidence="4">
    <name type="scientific">Thelazia callipaeda</name>
    <name type="common">Oriental eyeworm</name>
    <name type="synonym">Parasitic nematode</name>
    <dbReference type="NCBI Taxonomy" id="103827"/>
    <lineage>
        <taxon>Eukaryota</taxon>
        <taxon>Metazoa</taxon>
        <taxon>Ecdysozoa</taxon>
        <taxon>Nematoda</taxon>
        <taxon>Chromadorea</taxon>
        <taxon>Rhabditida</taxon>
        <taxon>Spirurina</taxon>
        <taxon>Spiruromorpha</taxon>
        <taxon>Thelazioidea</taxon>
        <taxon>Thelaziidae</taxon>
        <taxon>Thelazia</taxon>
    </lineage>
</organism>
<dbReference type="Proteomes" id="UP000276776">
    <property type="component" value="Unassembled WGS sequence"/>
</dbReference>
<name>A0A0N5CN00_THECL</name>
<dbReference type="InterPro" id="IPR011705">
    <property type="entry name" value="BACK"/>
</dbReference>